<keyword evidence="6 13" id="KW-0418">Kinase</keyword>
<evidence type="ECO:0000256" key="11">
    <source>
        <dbReference type="ARBA" id="ARBA00023264"/>
    </source>
</evidence>
<dbReference type="GO" id="GO:0008654">
    <property type="term" value="P:phospholipid biosynthetic process"/>
    <property type="evidence" value="ECO:0007669"/>
    <property type="project" value="UniProtKB-KW"/>
</dbReference>
<dbReference type="InterPro" id="IPR005218">
    <property type="entry name" value="Diacylglycerol/lipid_kinase"/>
</dbReference>
<dbReference type="Proteomes" id="UP000266178">
    <property type="component" value="Unassembled WGS sequence"/>
</dbReference>
<dbReference type="InterPro" id="IPR017438">
    <property type="entry name" value="ATP-NAD_kinase_N"/>
</dbReference>
<dbReference type="EMBL" id="QWLB01000006">
    <property type="protein sequence ID" value="RIH93411.1"/>
    <property type="molecule type" value="Genomic_DNA"/>
</dbReference>
<dbReference type="SUPFAM" id="SSF111331">
    <property type="entry name" value="NAD kinase/diacylglycerol kinase-like"/>
    <property type="match status" value="1"/>
</dbReference>
<evidence type="ECO:0000256" key="8">
    <source>
        <dbReference type="ARBA" id="ARBA00022842"/>
    </source>
</evidence>
<dbReference type="InterPro" id="IPR045540">
    <property type="entry name" value="YegS/DAGK_C"/>
</dbReference>
<dbReference type="OrthoDB" id="9786026at2"/>
<evidence type="ECO:0000256" key="5">
    <source>
        <dbReference type="ARBA" id="ARBA00022741"/>
    </source>
</evidence>
<dbReference type="Pfam" id="PF00781">
    <property type="entry name" value="DAGK_cat"/>
    <property type="match status" value="1"/>
</dbReference>
<organism evidence="13 14">
    <name type="scientific">Meiothermus granaticius NBRC 107808</name>
    <dbReference type="NCBI Taxonomy" id="1227551"/>
    <lineage>
        <taxon>Bacteria</taxon>
        <taxon>Thermotogati</taxon>
        <taxon>Deinococcota</taxon>
        <taxon>Deinococci</taxon>
        <taxon>Thermales</taxon>
        <taxon>Thermaceae</taxon>
        <taxon>Meiothermus</taxon>
    </lineage>
</organism>
<evidence type="ECO:0000256" key="3">
    <source>
        <dbReference type="ARBA" id="ARBA00022679"/>
    </source>
</evidence>
<dbReference type="GO" id="GO:0046872">
    <property type="term" value="F:metal ion binding"/>
    <property type="evidence" value="ECO:0007669"/>
    <property type="project" value="UniProtKB-KW"/>
</dbReference>
<dbReference type="Gene3D" id="2.60.200.40">
    <property type="match status" value="1"/>
</dbReference>
<protein>
    <submittedName>
        <fullName evidence="13">Diacylglycerol kinase</fullName>
        <ecNumber evidence="13">2.7.1.107</ecNumber>
    </submittedName>
</protein>
<keyword evidence="10" id="KW-0594">Phospholipid biosynthesis</keyword>
<evidence type="ECO:0000256" key="7">
    <source>
        <dbReference type="ARBA" id="ARBA00022840"/>
    </source>
</evidence>
<dbReference type="PANTHER" id="PTHR12358">
    <property type="entry name" value="SPHINGOSINE KINASE"/>
    <property type="match status" value="1"/>
</dbReference>
<dbReference type="GO" id="GO:0005886">
    <property type="term" value="C:plasma membrane"/>
    <property type="evidence" value="ECO:0007669"/>
    <property type="project" value="TreeGrafter"/>
</dbReference>
<dbReference type="EC" id="2.7.1.107" evidence="13"/>
<keyword evidence="8" id="KW-0460">Magnesium</keyword>
<dbReference type="Gene3D" id="3.40.50.10330">
    <property type="entry name" value="Probable inorganic polyphosphate/atp-NAD kinase, domain 1"/>
    <property type="match status" value="1"/>
</dbReference>
<keyword evidence="2" id="KW-0444">Lipid biosynthesis</keyword>
<evidence type="ECO:0000313" key="13">
    <source>
        <dbReference type="EMBL" id="RIH93411.1"/>
    </source>
</evidence>
<evidence type="ECO:0000256" key="2">
    <source>
        <dbReference type="ARBA" id="ARBA00022516"/>
    </source>
</evidence>
<keyword evidence="5" id="KW-0547">Nucleotide-binding</keyword>
<dbReference type="InterPro" id="IPR050187">
    <property type="entry name" value="Lipid_Phosphate_FormReg"/>
</dbReference>
<feature type="domain" description="DAGKc" evidence="12">
    <location>
        <begin position="1"/>
        <end position="131"/>
    </location>
</feature>
<evidence type="ECO:0000259" key="12">
    <source>
        <dbReference type="PROSITE" id="PS50146"/>
    </source>
</evidence>
<reference evidence="13 14" key="1">
    <citation type="submission" date="2018-08" db="EMBL/GenBank/DDBJ databases">
        <title>Meiothermus granaticius genome AF-68 sequencing project.</title>
        <authorList>
            <person name="Da Costa M.S."/>
            <person name="Albuquerque L."/>
            <person name="Raposo P."/>
            <person name="Froufe H.J.C."/>
            <person name="Barroso C.S."/>
            <person name="Egas C."/>
        </authorList>
    </citation>
    <scope>NUCLEOTIDE SEQUENCE [LARGE SCALE GENOMIC DNA]</scope>
    <source>
        <strain evidence="13 14">AF-68</strain>
    </source>
</reference>
<dbReference type="NCBIfam" id="TIGR00147">
    <property type="entry name" value="YegS/Rv2252/BmrU family lipid kinase"/>
    <property type="match status" value="1"/>
</dbReference>
<dbReference type="SMART" id="SM00046">
    <property type="entry name" value="DAGKc"/>
    <property type="match status" value="1"/>
</dbReference>
<evidence type="ECO:0000256" key="6">
    <source>
        <dbReference type="ARBA" id="ARBA00022777"/>
    </source>
</evidence>
<sequence>MSTLITLVINPAAGRGRVGGMVGQISEAARRLANGRPLEIRITAAPGHASEIARQAPVGSRVVAVGGDGTVHETIGGLAGSDKALGVVPIGSGNDFARMVGLSGLGLEAALQLALQGDTGSVDLGMVNDHPFGASLGLGFDAAVARKALTAPTFLRGMPRYLYSMLAVLKELSLPTLTLESGGKVLYQGKALLGALMNSRTYGGGIPIAPNAVHTDGLLSGVIAGEFSRLGVLGILPKLLQGKHVLDPRVQQFSGAEFTVRFDRPVAAHADGELLEPQSLYQVRLIQDGLRVVAPQGFHNPLPSPAVEEGRV</sequence>
<dbReference type="AlphaFoldDB" id="A0A399FEK8"/>
<dbReference type="InterPro" id="IPR001206">
    <property type="entry name" value="Diacylglycerol_kinase_cat_dom"/>
</dbReference>
<dbReference type="InterPro" id="IPR016064">
    <property type="entry name" value="NAD/diacylglycerol_kinase_sf"/>
</dbReference>
<dbReference type="Pfam" id="PF19279">
    <property type="entry name" value="YegS_C"/>
    <property type="match status" value="1"/>
</dbReference>
<proteinExistence type="predicted"/>
<dbReference type="RefSeq" id="WP_119356190.1">
    <property type="nucleotide sequence ID" value="NZ_BJXM01000013.1"/>
</dbReference>
<dbReference type="GO" id="GO:0004143">
    <property type="term" value="F:ATP-dependent diacylglycerol kinase activity"/>
    <property type="evidence" value="ECO:0007669"/>
    <property type="project" value="UniProtKB-EC"/>
</dbReference>
<name>A0A399FEK8_9DEIN</name>
<keyword evidence="14" id="KW-1185">Reference proteome</keyword>
<comment type="caution">
    <text evidence="13">The sequence shown here is derived from an EMBL/GenBank/DDBJ whole genome shotgun (WGS) entry which is preliminary data.</text>
</comment>
<evidence type="ECO:0000256" key="4">
    <source>
        <dbReference type="ARBA" id="ARBA00022723"/>
    </source>
</evidence>
<dbReference type="PANTHER" id="PTHR12358:SF106">
    <property type="entry name" value="LIPID KINASE YEGS"/>
    <property type="match status" value="1"/>
</dbReference>
<evidence type="ECO:0000256" key="9">
    <source>
        <dbReference type="ARBA" id="ARBA00023098"/>
    </source>
</evidence>
<evidence type="ECO:0000313" key="14">
    <source>
        <dbReference type="Proteomes" id="UP000266178"/>
    </source>
</evidence>
<dbReference type="GO" id="GO:0005524">
    <property type="term" value="F:ATP binding"/>
    <property type="evidence" value="ECO:0007669"/>
    <property type="project" value="UniProtKB-KW"/>
</dbReference>
<keyword evidence="7" id="KW-0067">ATP-binding</keyword>
<comment type="cofactor">
    <cofactor evidence="1">
        <name>Mg(2+)</name>
        <dbReference type="ChEBI" id="CHEBI:18420"/>
    </cofactor>
</comment>
<accession>A0A399FEK8</accession>
<evidence type="ECO:0000256" key="1">
    <source>
        <dbReference type="ARBA" id="ARBA00001946"/>
    </source>
</evidence>
<keyword evidence="4" id="KW-0479">Metal-binding</keyword>
<keyword evidence="9" id="KW-0443">Lipid metabolism</keyword>
<dbReference type="PROSITE" id="PS50146">
    <property type="entry name" value="DAGK"/>
    <property type="match status" value="1"/>
</dbReference>
<keyword evidence="3 13" id="KW-0808">Transferase</keyword>
<gene>
    <name evidence="13" type="primary">dagK</name>
    <name evidence="13" type="ORF">Mgrana_00667</name>
</gene>
<keyword evidence="11" id="KW-1208">Phospholipid metabolism</keyword>
<evidence type="ECO:0000256" key="10">
    <source>
        <dbReference type="ARBA" id="ARBA00023209"/>
    </source>
</evidence>